<organism evidence="5 6">
    <name type="scientific">Candidatus Eisenbergiella merdavium</name>
    <dbReference type="NCBI Taxonomy" id="2838551"/>
    <lineage>
        <taxon>Bacteria</taxon>
        <taxon>Bacillati</taxon>
        <taxon>Bacillota</taxon>
        <taxon>Clostridia</taxon>
        <taxon>Lachnospirales</taxon>
        <taxon>Lachnospiraceae</taxon>
        <taxon>Eisenbergiella</taxon>
    </lineage>
</organism>
<dbReference type="PANTHER" id="PTHR30154:SF34">
    <property type="entry name" value="TRANSCRIPTIONAL REGULATOR AZLB"/>
    <property type="match status" value="1"/>
</dbReference>
<evidence type="ECO:0000256" key="3">
    <source>
        <dbReference type="ARBA" id="ARBA00023163"/>
    </source>
</evidence>
<comment type="caution">
    <text evidence="5">The sequence shown here is derived from an EMBL/GenBank/DDBJ whole genome shotgun (WGS) entry which is preliminary data.</text>
</comment>
<keyword evidence="1" id="KW-0805">Transcription regulation</keyword>
<dbReference type="InterPro" id="IPR019887">
    <property type="entry name" value="Tscrpt_reg_AsnC/Lrp_C"/>
</dbReference>
<dbReference type="GO" id="GO:0043565">
    <property type="term" value="F:sequence-specific DNA binding"/>
    <property type="evidence" value="ECO:0007669"/>
    <property type="project" value="InterPro"/>
</dbReference>
<dbReference type="Pfam" id="PF01037">
    <property type="entry name" value="AsnC_trans_reg"/>
    <property type="match status" value="1"/>
</dbReference>
<dbReference type="GO" id="GO:0005829">
    <property type="term" value="C:cytosol"/>
    <property type="evidence" value="ECO:0007669"/>
    <property type="project" value="TreeGrafter"/>
</dbReference>
<reference evidence="5" key="1">
    <citation type="journal article" date="2021" name="PeerJ">
        <title>Extensive microbial diversity within the chicken gut microbiome revealed by metagenomics and culture.</title>
        <authorList>
            <person name="Gilroy R."/>
            <person name="Ravi A."/>
            <person name="Getino M."/>
            <person name="Pursley I."/>
            <person name="Horton D.L."/>
            <person name="Alikhan N.F."/>
            <person name="Baker D."/>
            <person name="Gharbi K."/>
            <person name="Hall N."/>
            <person name="Watson M."/>
            <person name="Adriaenssens E.M."/>
            <person name="Foster-Nyarko E."/>
            <person name="Jarju S."/>
            <person name="Secka A."/>
            <person name="Antonio M."/>
            <person name="Oren A."/>
            <person name="Chaudhuri R.R."/>
            <person name="La Ragione R."/>
            <person name="Hildebrand F."/>
            <person name="Pallen M.J."/>
        </authorList>
    </citation>
    <scope>NUCLEOTIDE SEQUENCE</scope>
    <source>
        <strain evidence="5">USAMLcec2-132</strain>
    </source>
</reference>
<proteinExistence type="predicted"/>
<dbReference type="CDD" id="cd00090">
    <property type="entry name" value="HTH_ARSR"/>
    <property type="match status" value="1"/>
</dbReference>
<dbReference type="GO" id="GO:0043200">
    <property type="term" value="P:response to amino acid"/>
    <property type="evidence" value="ECO:0007669"/>
    <property type="project" value="TreeGrafter"/>
</dbReference>
<dbReference type="InterPro" id="IPR036390">
    <property type="entry name" value="WH_DNA-bd_sf"/>
</dbReference>
<dbReference type="Gene3D" id="1.10.10.10">
    <property type="entry name" value="Winged helix-like DNA-binding domain superfamily/Winged helix DNA-binding domain"/>
    <property type="match status" value="1"/>
</dbReference>
<dbReference type="SUPFAM" id="SSF54909">
    <property type="entry name" value="Dimeric alpha+beta barrel"/>
    <property type="match status" value="1"/>
</dbReference>
<dbReference type="PRINTS" id="PR00033">
    <property type="entry name" value="HTHASNC"/>
</dbReference>
<gene>
    <name evidence="5" type="ORF">H9761_19455</name>
</gene>
<dbReference type="Gene3D" id="3.30.70.920">
    <property type="match status" value="1"/>
</dbReference>
<dbReference type="InterPro" id="IPR011991">
    <property type="entry name" value="ArsR-like_HTH"/>
</dbReference>
<keyword evidence="3" id="KW-0804">Transcription</keyword>
<dbReference type="AlphaFoldDB" id="A0A9D2NKX1"/>
<dbReference type="Pfam" id="PF13412">
    <property type="entry name" value="HTH_24"/>
    <property type="match status" value="1"/>
</dbReference>
<dbReference type="SMART" id="SM00344">
    <property type="entry name" value="HTH_ASNC"/>
    <property type="match status" value="1"/>
</dbReference>
<protein>
    <submittedName>
        <fullName evidence="5">Lrp/AsnC family transcriptional regulator</fullName>
    </submittedName>
</protein>
<dbReference type="Proteomes" id="UP000823891">
    <property type="component" value="Unassembled WGS sequence"/>
</dbReference>
<dbReference type="InterPro" id="IPR000485">
    <property type="entry name" value="AsnC-type_HTH_dom"/>
</dbReference>
<dbReference type="PANTHER" id="PTHR30154">
    <property type="entry name" value="LEUCINE-RESPONSIVE REGULATORY PROTEIN"/>
    <property type="match status" value="1"/>
</dbReference>
<dbReference type="EMBL" id="DWWS01000073">
    <property type="protein sequence ID" value="HJC25840.1"/>
    <property type="molecule type" value="Genomic_DNA"/>
</dbReference>
<dbReference type="PROSITE" id="PS50956">
    <property type="entry name" value="HTH_ASNC_2"/>
    <property type="match status" value="1"/>
</dbReference>
<name>A0A9D2NKX1_9FIRM</name>
<sequence length="146" mass="16166">MDATDKKILSILKENSRESASDIARQVSLSIPAVTERIRKLEAGGVIEKYTLRINPCELGYNLLVFVLVKIDSSRNLEAFQSRAAALSNVLECHHIAGPSDYLLKVLAKDLPDLEEFLSCTLKDLPGVAEIQTLFCLSTLKEEFSV</sequence>
<evidence type="ECO:0000259" key="4">
    <source>
        <dbReference type="PROSITE" id="PS50956"/>
    </source>
</evidence>
<evidence type="ECO:0000256" key="2">
    <source>
        <dbReference type="ARBA" id="ARBA00023125"/>
    </source>
</evidence>
<evidence type="ECO:0000256" key="1">
    <source>
        <dbReference type="ARBA" id="ARBA00023015"/>
    </source>
</evidence>
<reference evidence="5" key="2">
    <citation type="submission" date="2021-04" db="EMBL/GenBank/DDBJ databases">
        <authorList>
            <person name="Gilroy R."/>
        </authorList>
    </citation>
    <scope>NUCLEOTIDE SEQUENCE</scope>
    <source>
        <strain evidence="5">USAMLcec2-132</strain>
    </source>
</reference>
<dbReference type="SUPFAM" id="SSF46785">
    <property type="entry name" value="Winged helix' DNA-binding domain"/>
    <property type="match status" value="1"/>
</dbReference>
<dbReference type="InterPro" id="IPR036388">
    <property type="entry name" value="WH-like_DNA-bd_sf"/>
</dbReference>
<dbReference type="InterPro" id="IPR019888">
    <property type="entry name" value="Tscrpt_reg_AsnC-like"/>
</dbReference>
<evidence type="ECO:0000313" key="6">
    <source>
        <dbReference type="Proteomes" id="UP000823891"/>
    </source>
</evidence>
<keyword evidence="2" id="KW-0238">DNA-binding</keyword>
<accession>A0A9D2NKX1</accession>
<dbReference type="FunFam" id="1.10.10.10:FF:000186">
    <property type="entry name" value="AsnC family transcriptional regulator"/>
    <property type="match status" value="1"/>
</dbReference>
<dbReference type="InterPro" id="IPR011008">
    <property type="entry name" value="Dimeric_a/b-barrel"/>
</dbReference>
<evidence type="ECO:0000313" key="5">
    <source>
        <dbReference type="EMBL" id="HJC25840.1"/>
    </source>
</evidence>
<feature type="domain" description="HTH asnC-type" evidence="4">
    <location>
        <begin position="1"/>
        <end position="62"/>
    </location>
</feature>